<evidence type="ECO:0000256" key="4">
    <source>
        <dbReference type="ARBA" id="ARBA00022679"/>
    </source>
</evidence>
<dbReference type="PANTHER" id="PTHR11987">
    <property type="entry name" value="ALPHA-2,8-SIALYLTRANSFERASE"/>
    <property type="match status" value="1"/>
</dbReference>
<evidence type="ECO:0000256" key="5">
    <source>
        <dbReference type="ARBA" id="ARBA00022692"/>
    </source>
</evidence>
<keyword evidence="6" id="KW-0735">Signal-anchor</keyword>
<dbReference type="InterPro" id="IPR050943">
    <property type="entry name" value="Glycosyltr_29_Sialyltrsf"/>
</dbReference>
<dbReference type="GO" id="GO:0008373">
    <property type="term" value="F:sialyltransferase activity"/>
    <property type="evidence" value="ECO:0007669"/>
    <property type="project" value="InterPro"/>
</dbReference>
<gene>
    <name evidence="12" type="ORF">POBO1169_LOCUS19769</name>
</gene>
<dbReference type="GO" id="GO:0000139">
    <property type="term" value="C:Golgi membrane"/>
    <property type="evidence" value="ECO:0007669"/>
    <property type="project" value="UniProtKB-SubCell"/>
</dbReference>
<evidence type="ECO:0000256" key="1">
    <source>
        <dbReference type="ARBA" id="ARBA00004323"/>
    </source>
</evidence>
<protein>
    <submittedName>
        <fullName evidence="12">Uncharacterized protein</fullName>
    </submittedName>
</protein>
<dbReference type="InterPro" id="IPR038578">
    <property type="entry name" value="GT29-like_sf"/>
</dbReference>
<keyword evidence="4" id="KW-0808">Transferase</keyword>
<dbReference type="InterPro" id="IPR001675">
    <property type="entry name" value="Glyco_trans_29"/>
</dbReference>
<comment type="similarity">
    <text evidence="2">Belongs to the glycosyltransferase 29 family.</text>
</comment>
<evidence type="ECO:0000256" key="10">
    <source>
        <dbReference type="ARBA" id="ARBA00023180"/>
    </source>
</evidence>
<sequence>MASLKLSSTKRRYLAIIYIAAAGFLVTQYCLTSSPLLSDFGRYGFLRRSYMGQHTRFGIREGDPFTRVDEFDSLSYDEDMAQKLQAAAEEYAEIPIEFPDESEIVEIEAAQAAQLEAAQLKSDSIELHTQSWLAFTDPKDSRVWKEWLYGVYKKPQGRKSNKDRVHDNPLALANHPLSSPEEVLPLNLVPVSDDDKETLAANATGAVILHGPDGQEHRIDGTSPKVEAALTGLVATARAAVNKTSLMLYPMPTSWGKSGESTEFFVTQQNYKRELEGAGLDFANALNFLPETQPEFNVRTCAAVAPSGSLVVKPRGDQIDKHAGVIRFNAAPAVKYESGVGKKTHFRLLSRKAIGAYLGGASETFAPELDANVTIILARVRVKELVDFSQWLQRTHPGVQLLVVAAQVVSEVQAVLRRFREGAITLGISYRGGHHVSTGLMGVMLALHMCQRVTLVGFGQAIDKGSGLQLLPAWRNTEHPQCNPNAAYYASTKGGKRRGGLPSYSYYSKTKYDGASKLSLTAEADFLKALERMMQNRVVWCAPGVLMLQ</sequence>
<evidence type="ECO:0000256" key="6">
    <source>
        <dbReference type="ARBA" id="ARBA00022968"/>
    </source>
</evidence>
<evidence type="ECO:0000313" key="12">
    <source>
        <dbReference type="EMBL" id="CAD8690874.1"/>
    </source>
</evidence>
<dbReference type="Gene3D" id="3.90.1480.20">
    <property type="entry name" value="Glycosyl transferase family 29"/>
    <property type="match status" value="1"/>
</dbReference>
<keyword evidence="3" id="KW-0328">Glycosyltransferase</keyword>
<keyword evidence="9 11" id="KW-0472">Membrane</keyword>
<proteinExistence type="inferred from homology"/>
<evidence type="ECO:0000256" key="2">
    <source>
        <dbReference type="ARBA" id="ARBA00006003"/>
    </source>
</evidence>
<keyword evidence="5 11" id="KW-0812">Transmembrane</keyword>
<evidence type="ECO:0000256" key="3">
    <source>
        <dbReference type="ARBA" id="ARBA00022676"/>
    </source>
</evidence>
<evidence type="ECO:0000256" key="7">
    <source>
        <dbReference type="ARBA" id="ARBA00022989"/>
    </source>
</evidence>
<keyword evidence="8" id="KW-0333">Golgi apparatus</keyword>
<feature type="transmembrane region" description="Helical" evidence="11">
    <location>
        <begin position="12"/>
        <end position="29"/>
    </location>
</feature>
<keyword evidence="7 11" id="KW-1133">Transmembrane helix</keyword>
<dbReference type="EMBL" id="HBFA01039572">
    <property type="protein sequence ID" value="CAD8690874.1"/>
    <property type="molecule type" value="Transcribed_RNA"/>
</dbReference>
<accession>A0A7S0WZ31</accession>
<comment type="subcellular location">
    <subcellularLocation>
        <location evidence="1">Golgi apparatus membrane</location>
        <topology evidence="1">Single-pass type II membrane protein</topology>
    </subcellularLocation>
</comment>
<organism evidence="12">
    <name type="scientific">Pyramimonas obovata</name>
    <dbReference type="NCBI Taxonomy" id="1411642"/>
    <lineage>
        <taxon>Eukaryota</taxon>
        <taxon>Viridiplantae</taxon>
        <taxon>Chlorophyta</taxon>
        <taxon>Pyramimonadophyceae</taxon>
        <taxon>Pyramimonadales</taxon>
        <taxon>Pyramimonadaceae</taxon>
        <taxon>Pyramimonas</taxon>
        <taxon>Pyramimonas incertae sedis</taxon>
    </lineage>
</organism>
<evidence type="ECO:0000256" key="9">
    <source>
        <dbReference type="ARBA" id="ARBA00023136"/>
    </source>
</evidence>
<keyword evidence="10" id="KW-0325">Glycoprotein</keyword>
<reference evidence="12" key="1">
    <citation type="submission" date="2021-01" db="EMBL/GenBank/DDBJ databases">
        <authorList>
            <person name="Corre E."/>
            <person name="Pelletier E."/>
            <person name="Niang G."/>
            <person name="Scheremetjew M."/>
            <person name="Finn R."/>
            <person name="Kale V."/>
            <person name="Holt S."/>
            <person name="Cochrane G."/>
            <person name="Meng A."/>
            <person name="Brown T."/>
            <person name="Cohen L."/>
        </authorList>
    </citation>
    <scope>NUCLEOTIDE SEQUENCE</scope>
    <source>
        <strain evidence="12">CCMP722</strain>
    </source>
</reference>
<evidence type="ECO:0000256" key="8">
    <source>
        <dbReference type="ARBA" id="ARBA00023034"/>
    </source>
</evidence>
<dbReference type="PANTHER" id="PTHR11987:SF36">
    <property type="entry name" value="SIA-ALPHA-2,3-GAL-BETA-1,4-GLCNAC-R:ALPHA 2,8-SIALYLTRANSFERASE"/>
    <property type="match status" value="1"/>
</dbReference>
<dbReference type="Pfam" id="PF00777">
    <property type="entry name" value="Glyco_transf_29"/>
    <property type="match status" value="1"/>
</dbReference>
<name>A0A7S0WZ31_9CHLO</name>
<dbReference type="AlphaFoldDB" id="A0A7S0WZ31"/>
<evidence type="ECO:0000256" key="11">
    <source>
        <dbReference type="SAM" id="Phobius"/>
    </source>
</evidence>